<sequence length="580" mass="64382">MAEDFKNLVTWSHSHSTICPHIPYRAEGYRLEEVNTFVLPWNCTAGHAYNWPLSSLSGKVGEAKKILSRTKTRNRFPPGPEEEEQDIAEGPADLSIARGEAPAESDDSQSSLVTHASGERGDDVSREQREAPTPERTKGKTQKRKKKGPSTCTWRPQEQATTSTDSPIAGKSSAPWGASLPKISKLSESAIQEMACTAEDNATTAAAFHNSQLSMHLEDLGSDTDSAAEDELMNTSQTGAGDAASTTPLRGRRKSETEGHPSPATPGSPHADPSTSTAPGSSADRSNRRMAAARKKPKGILGSLCNVLSFQAWLASMRPNHSRSLGCLSLIELDALLVSYLIYMWEGGSRQLTQTTLMCHARCLDRHLRVQGCFYSVLRSPELPDTRQLLDEYCQVLREREMDRHAEVIRSVTTEEEEELRRLGVLGRGSPEALLHLVLFNNLRAFGPKHLYRMWPVPAGKFHLIRVAPTPRSGVNRPVLDCLEWVDPADSEQPPLRMFAQPDDPLRCPLQDFRVYATKHTAGFLSHHDAIYSNQRTGVDLQSHEWYNRSPMSKSRMDKLMRALAQRIDVIRVTHTITPV</sequence>
<evidence type="ECO:0000313" key="2">
    <source>
        <dbReference type="Proteomes" id="UP000515152"/>
    </source>
</evidence>
<feature type="compositionally biased region" description="Polar residues" evidence="1">
    <location>
        <begin position="233"/>
        <end position="248"/>
    </location>
</feature>
<feature type="compositionally biased region" description="Basic and acidic residues" evidence="1">
    <location>
        <begin position="117"/>
        <end position="138"/>
    </location>
</feature>
<dbReference type="PANTHER" id="PTHR46963">
    <property type="entry name" value="SIMILAR TO RIKEN CDNA E130308A19"/>
    <property type="match status" value="1"/>
</dbReference>
<protein>
    <submittedName>
        <fullName evidence="3">Uncharacterized protein LOC116222054</fullName>
    </submittedName>
</protein>
<dbReference type="InterPro" id="IPR042838">
    <property type="entry name" value="KIAA1958"/>
</dbReference>
<evidence type="ECO:0000313" key="3">
    <source>
        <dbReference type="RefSeq" id="XP_031430588.1"/>
    </source>
</evidence>
<feature type="compositionally biased region" description="Polar residues" evidence="1">
    <location>
        <begin position="273"/>
        <end position="284"/>
    </location>
</feature>
<proteinExistence type="predicted"/>
<reference evidence="3" key="1">
    <citation type="submission" date="2025-08" db="UniProtKB">
        <authorList>
            <consortium name="RefSeq"/>
        </authorList>
    </citation>
    <scope>IDENTIFICATION</scope>
</reference>
<keyword evidence="2" id="KW-1185">Reference proteome</keyword>
<dbReference type="KEGG" id="char:116222054"/>
<feature type="region of interest" description="Disordered" evidence="1">
    <location>
        <begin position="68"/>
        <end position="180"/>
    </location>
</feature>
<dbReference type="GeneID" id="116222054"/>
<feature type="compositionally biased region" description="Basic residues" evidence="1">
    <location>
        <begin position="139"/>
        <end position="148"/>
    </location>
</feature>
<feature type="region of interest" description="Disordered" evidence="1">
    <location>
        <begin position="233"/>
        <end position="294"/>
    </location>
</feature>
<name>A0A6P8FR74_CLUHA</name>
<organism evidence="2 3">
    <name type="scientific">Clupea harengus</name>
    <name type="common">Atlantic herring</name>
    <dbReference type="NCBI Taxonomy" id="7950"/>
    <lineage>
        <taxon>Eukaryota</taxon>
        <taxon>Metazoa</taxon>
        <taxon>Chordata</taxon>
        <taxon>Craniata</taxon>
        <taxon>Vertebrata</taxon>
        <taxon>Euteleostomi</taxon>
        <taxon>Actinopterygii</taxon>
        <taxon>Neopterygii</taxon>
        <taxon>Teleostei</taxon>
        <taxon>Clupei</taxon>
        <taxon>Clupeiformes</taxon>
        <taxon>Clupeoidei</taxon>
        <taxon>Clupeidae</taxon>
        <taxon>Clupea</taxon>
    </lineage>
</organism>
<dbReference type="AlphaFoldDB" id="A0A6P8FR74"/>
<dbReference type="PANTHER" id="PTHR46963:SF3">
    <property type="entry name" value="DUF3504 DOMAIN-CONTAINING PROTEIN"/>
    <property type="match status" value="1"/>
</dbReference>
<accession>A0A6P8FR74</accession>
<evidence type="ECO:0000256" key="1">
    <source>
        <dbReference type="SAM" id="MobiDB-lite"/>
    </source>
</evidence>
<dbReference type="Proteomes" id="UP000515152">
    <property type="component" value="Chromosome 10"/>
</dbReference>
<gene>
    <name evidence="3" type="primary">LOC116222054</name>
</gene>
<feature type="compositionally biased region" description="Polar residues" evidence="1">
    <location>
        <begin position="150"/>
        <end position="166"/>
    </location>
</feature>
<dbReference type="RefSeq" id="XP_031430588.1">
    <property type="nucleotide sequence ID" value="XM_031574728.2"/>
</dbReference>
<dbReference type="OrthoDB" id="5957988at2759"/>